<dbReference type="Pfam" id="PF21780">
    <property type="entry name" value="DUF6875"/>
    <property type="match status" value="1"/>
</dbReference>
<proteinExistence type="predicted"/>
<evidence type="ECO:0000313" key="2">
    <source>
        <dbReference type="EMBL" id="WUX41734.1"/>
    </source>
</evidence>
<evidence type="ECO:0000313" key="3">
    <source>
        <dbReference type="Proteomes" id="UP001431926"/>
    </source>
</evidence>
<organism evidence="2 3">
    <name type="scientific">Streptomyces anulatus</name>
    <name type="common">Streptomyces chrysomallus</name>
    <dbReference type="NCBI Taxonomy" id="1892"/>
    <lineage>
        <taxon>Bacteria</taxon>
        <taxon>Bacillati</taxon>
        <taxon>Actinomycetota</taxon>
        <taxon>Actinomycetes</taxon>
        <taxon>Kitasatosporales</taxon>
        <taxon>Streptomycetaceae</taxon>
        <taxon>Streptomyces</taxon>
    </lineage>
</organism>
<name>A0ABZ1ZWN4_STRAQ</name>
<reference evidence="2" key="1">
    <citation type="submission" date="2022-10" db="EMBL/GenBank/DDBJ databases">
        <title>The complete genomes of actinobacterial strains from the NBC collection.</title>
        <authorList>
            <person name="Joergensen T.S."/>
            <person name="Alvarez Arevalo M."/>
            <person name="Sterndorff E.B."/>
            <person name="Faurdal D."/>
            <person name="Vuksanovic O."/>
            <person name="Mourched A.-S."/>
            <person name="Charusanti P."/>
            <person name="Shaw S."/>
            <person name="Blin K."/>
            <person name="Weber T."/>
        </authorList>
    </citation>
    <scope>NUCLEOTIDE SEQUENCE</scope>
    <source>
        <strain evidence="2">NBC_01436</strain>
    </source>
</reference>
<protein>
    <recommendedName>
        <fullName evidence="1">DUF6875 domain-containing protein</fullName>
    </recommendedName>
</protein>
<keyword evidence="3" id="KW-1185">Reference proteome</keyword>
<gene>
    <name evidence="2" type="ORF">OG367_38340</name>
</gene>
<dbReference type="EMBL" id="CP109491">
    <property type="protein sequence ID" value="WUX41734.1"/>
    <property type="molecule type" value="Genomic_DNA"/>
</dbReference>
<evidence type="ECO:0000259" key="1">
    <source>
        <dbReference type="Pfam" id="PF21780"/>
    </source>
</evidence>
<accession>A0ABZ1ZWN4</accession>
<dbReference type="InterPro" id="IPR049240">
    <property type="entry name" value="DUF6875"/>
</dbReference>
<sequence length="194" mass="21501">MPVVEAVGEAVGWFETYLCRPHEGVGRPGAVCPFMVPALRADSVRLRVFHGGAGLDGLLSTVDAMVEVLRGGGWLTSNRALHAVVAVLPDLPQADEELLDHVQEKVRTRLAREGMMLGQFHSRCDQGAARNPGFPVSRSPLPMLALRWMALHDVLFVHDDADRFAAYEERFGTVYRSGRTVDPLFARLYQQAHR</sequence>
<dbReference type="RefSeq" id="WP_329359725.1">
    <property type="nucleotide sequence ID" value="NZ_CP108640.1"/>
</dbReference>
<feature type="domain" description="DUF6875" evidence="1">
    <location>
        <begin position="9"/>
        <end position="177"/>
    </location>
</feature>
<dbReference type="Proteomes" id="UP001431926">
    <property type="component" value="Chromosome"/>
</dbReference>